<dbReference type="Pfam" id="PF00078">
    <property type="entry name" value="RVT_1"/>
    <property type="match status" value="1"/>
</dbReference>
<dbReference type="SUPFAM" id="SSF56672">
    <property type="entry name" value="DNA/RNA polymerases"/>
    <property type="match status" value="1"/>
</dbReference>
<evidence type="ECO:0000313" key="2">
    <source>
        <dbReference type="EMBL" id="RDX90101.1"/>
    </source>
</evidence>
<dbReference type="EMBL" id="QJKJ01005490">
    <property type="protein sequence ID" value="RDX90101.1"/>
    <property type="molecule type" value="Genomic_DNA"/>
</dbReference>
<evidence type="ECO:0000259" key="1">
    <source>
        <dbReference type="Pfam" id="PF00078"/>
    </source>
</evidence>
<reference evidence="2" key="1">
    <citation type="submission" date="2018-05" db="EMBL/GenBank/DDBJ databases">
        <title>Draft genome of Mucuna pruriens seed.</title>
        <authorList>
            <person name="Nnadi N.E."/>
            <person name="Vos R."/>
            <person name="Hasami M.H."/>
            <person name="Devisetty U.K."/>
            <person name="Aguiy J.C."/>
        </authorList>
    </citation>
    <scope>NUCLEOTIDE SEQUENCE [LARGE SCALE GENOMIC DNA]</scope>
    <source>
        <strain evidence="2">JCA_2017</strain>
    </source>
</reference>
<keyword evidence="3" id="KW-1185">Reference proteome</keyword>
<proteinExistence type="predicted"/>
<evidence type="ECO:0000313" key="3">
    <source>
        <dbReference type="Proteomes" id="UP000257109"/>
    </source>
</evidence>
<dbReference type="PANTHER" id="PTHR24559">
    <property type="entry name" value="TRANSPOSON TY3-I GAG-POL POLYPROTEIN"/>
    <property type="match status" value="1"/>
</dbReference>
<dbReference type="CDD" id="cd01647">
    <property type="entry name" value="RT_LTR"/>
    <property type="match status" value="1"/>
</dbReference>
<dbReference type="Gene3D" id="3.30.70.270">
    <property type="match status" value="2"/>
</dbReference>
<dbReference type="InterPro" id="IPR053134">
    <property type="entry name" value="RNA-dir_DNA_polymerase"/>
</dbReference>
<dbReference type="OrthoDB" id="529980at2759"/>
<dbReference type="InterPro" id="IPR043128">
    <property type="entry name" value="Rev_trsase/Diguanyl_cyclase"/>
</dbReference>
<protein>
    <submittedName>
        <fullName evidence="2">Retrovirus-related Pol polyprotein from transposon 17.6</fullName>
    </submittedName>
</protein>
<name>A0A371GHS2_MUCPR</name>
<organism evidence="2 3">
    <name type="scientific">Mucuna pruriens</name>
    <name type="common">Velvet bean</name>
    <name type="synonym">Dolichos pruriens</name>
    <dbReference type="NCBI Taxonomy" id="157652"/>
    <lineage>
        <taxon>Eukaryota</taxon>
        <taxon>Viridiplantae</taxon>
        <taxon>Streptophyta</taxon>
        <taxon>Embryophyta</taxon>
        <taxon>Tracheophyta</taxon>
        <taxon>Spermatophyta</taxon>
        <taxon>Magnoliopsida</taxon>
        <taxon>eudicotyledons</taxon>
        <taxon>Gunneridae</taxon>
        <taxon>Pentapetalae</taxon>
        <taxon>rosids</taxon>
        <taxon>fabids</taxon>
        <taxon>Fabales</taxon>
        <taxon>Fabaceae</taxon>
        <taxon>Papilionoideae</taxon>
        <taxon>50 kb inversion clade</taxon>
        <taxon>NPAAA clade</taxon>
        <taxon>indigoferoid/millettioid clade</taxon>
        <taxon>Phaseoleae</taxon>
        <taxon>Mucuna</taxon>
    </lineage>
</organism>
<gene>
    <name evidence="2" type="primary">pol</name>
    <name evidence="2" type="ORF">CR513_28068</name>
</gene>
<dbReference type="AlphaFoldDB" id="A0A371GHS2"/>
<feature type="domain" description="Reverse transcriptase" evidence="1">
    <location>
        <begin position="37"/>
        <end position="122"/>
    </location>
</feature>
<comment type="caution">
    <text evidence="2">The sequence shown here is derived from an EMBL/GenBank/DDBJ whole genome shotgun (WGS) entry which is preliminary data.</text>
</comment>
<dbReference type="Proteomes" id="UP000257109">
    <property type="component" value="Unassembled WGS sequence"/>
</dbReference>
<dbReference type="InterPro" id="IPR043502">
    <property type="entry name" value="DNA/RNA_pol_sf"/>
</dbReference>
<dbReference type="InterPro" id="IPR000477">
    <property type="entry name" value="RT_dom"/>
</dbReference>
<accession>A0A371GHS2</accession>
<feature type="non-terminal residue" evidence="2">
    <location>
        <position position="1"/>
    </location>
</feature>
<sequence>MNNITIRYKHLIPCLDDLLDELHGSIAFSKIVRTKFTLYEWLVMLFDLTNNVPSTFMRLMNHVVRNLIGKYVVVYFDNILVFSTCLDDHKLHFKSLIELLRKESLYVNLQKCTFSINEIIFLHFIVGSHGIKVDEEKVKAIQIWPTPKFVSDVRSFHVLEIFYRCFDKDFSIIASLLNEIKGLFCCKSGTPLHILVKNLKVLCSSEGLTCLTTLLVTQANALSRRYALIAMLETKLLRLESLKELYLNDIDFGEAIALYVNLANGGECFL</sequence>
<dbReference type="PANTHER" id="PTHR24559:SF437">
    <property type="entry name" value="RNA-DIRECTED DNA POLYMERASE HOMOLOG"/>
    <property type="match status" value="1"/>
</dbReference>